<sequence>MQTSPFSGTPCAASVRYDPSNHEIILHAEIPNFSVRAPGHVFPMFLPRPECSAPILPLRSPIAIKAL</sequence>
<dbReference type="AlphaFoldDB" id="A0AAV4A2X5"/>
<dbReference type="Proteomes" id="UP000735302">
    <property type="component" value="Unassembled WGS sequence"/>
</dbReference>
<accession>A0AAV4A2X5</accession>
<protein>
    <submittedName>
        <fullName evidence="1">Uncharacterized protein</fullName>
    </submittedName>
</protein>
<comment type="caution">
    <text evidence="1">The sequence shown here is derived from an EMBL/GenBank/DDBJ whole genome shotgun (WGS) entry which is preliminary data.</text>
</comment>
<reference evidence="1 2" key="1">
    <citation type="journal article" date="2021" name="Elife">
        <title>Chloroplast acquisition without the gene transfer in kleptoplastic sea slugs, Plakobranchus ocellatus.</title>
        <authorList>
            <person name="Maeda T."/>
            <person name="Takahashi S."/>
            <person name="Yoshida T."/>
            <person name="Shimamura S."/>
            <person name="Takaki Y."/>
            <person name="Nagai Y."/>
            <person name="Toyoda A."/>
            <person name="Suzuki Y."/>
            <person name="Arimoto A."/>
            <person name="Ishii H."/>
            <person name="Satoh N."/>
            <person name="Nishiyama T."/>
            <person name="Hasebe M."/>
            <person name="Maruyama T."/>
            <person name="Minagawa J."/>
            <person name="Obokata J."/>
            <person name="Shigenobu S."/>
        </authorList>
    </citation>
    <scope>NUCLEOTIDE SEQUENCE [LARGE SCALE GENOMIC DNA]</scope>
</reference>
<evidence type="ECO:0000313" key="2">
    <source>
        <dbReference type="Proteomes" id="UP000735302"/>
    </source>
</evidence>
<dbReference type="EMBL" id="BLXT01003184">
    <property type="protein sequence ID" value="GFO01023.1"/>
    <property type="molecule type" value="Genomic_DNA"/>
</dbReference>
<proteinExistence type="predicted"/>
<keyword evidence="2" id="KW-1185">Reference proteome</keyword>
<gene>
    <name evidence="1" type="ORF">PoB_002752800</name>
</gene>
<name>A0AAV4A2X5_9GAST</name>
<organism evidence="1 2">
    <name type="scientific">Plakobranchus ocellatus</name>
    <dbReference type="NCBI Taxonomy" id="259542"/>
    <lineage>
        <taxon>Eukaryota</taxon>
        <taxon>Metazoa</taxon>
        <taxon>Spiralia</taxon>
        <taxon>Lophotrochozoa</taxon>
        <taxon>Mollusca</taxon>
        <taxon>Gastropoda</taxon>
        <taxon>Heterobranchia</taxon>
        <taxon>Euthyneura</taxon>
        <taxon>Panpulmonata</taxon>
        <taxon>Sacoglossa</taxon>
        <taxon>Placobranchoidea</taxon>
        <taxon>Plakobranchidae</taxon>
        <taxon>Plakobranchus</taxon>
    </lineage>
</organism>
<evidence type="ECO:0000313" key="1">
    <source>
        <dbReference type="EMBL" id="GFO01023.1"/>
    </source>
</evidence>